<evidence type="ECO:0000313" key="9">
    <source>
        <dbReference type="EMBL" id="SFN53171.1"/>
    </source>
</evidence>
<proteinExistence type="inferred from homology"/>
<dbReference type="InterPro" id="IPR058127">
    <property type="entry name" value="DedA"/>
</dbReference>
<keyword evidence="6 7" id="KW-0472">Membrane</keyword>
<keyword evidence="5 7" id="KW-1133">Transmembrane helix</keyword>
<dbReference type="InterPro" id="IPR032816">
    <property type="entry name" value="VTT_dom"/>
</dbReference>
<accession>A0A1I4ZSE3</accession>
<dbReference type="Pfam" id="PF09335">
    <property type="entry name" value="VTT_dom"/>
    <property type="match status" value="1"/>
</dbReference>
<dbReference type="NCBIfam" id="NF008102">
    <property type="entry name" value="PRK10847.1"/>
    <property type="match status" value="1"/>
</dbReference>
<evidence type="ECO:0000259" key="8">
    <source>
        <dbReference type="Pfam" id="PF09335"/>
    </source>
</evidence>
<organism evidence="9 10">
    <name type="scientific">Formivibrio citricus</name>
    <dbReference type="NCBI Taxonomy" id="83765"/>
    <lineage>
        <taxon>Bacteria</taxon>
        <taxon>Pseudomonadati</taxon>
        <taxon>Pseudomonadota</taxon>
        <taxon>Betaproteobacteria</taxon>
        <taxon>Neisseriales</taxon>
        <taxon>Chitinibacteraceae</taxon>
        <taxon>Formivibrio</taxon>
    </lineage>
</organism>
<dbReference type="InterPro" id="IPR032818">
    <property type="entry name" value="DedA-like"/>
</dbReference>
<feature type="transmembrane region" description="Helical" evidence="7">
    <location>
        <begin position="67"/>
        <end position="88"/>
    </location>
</feature>
<keyword evidence="10" id="KW-1185">Reference proteome</keyword>
<dbReference type="PANTHER" id="PTHR30353:SF0">
    <property type="entry name" value="TRANSMEMBRANE PROTEIN"/>
    <property type="match status" value="1"/>
</dbReference>
<protein>
    <submittedName>
        <fullName evidence="9">Membrane-associated protein</fullName>
    </submittedName>
</protein>
<evidence type="ECO:0000313" key="10">
    <source>
        <dbReference type="Proteomes" id="UP000242869"/>
    </source>
</evidence>
<evidence type="ECO:0000256" key="4">
    <source>
        <dbReference type="ARBA" id="ARBA00022692"/>
    </source>
</evidence>
<dbReference type="STRING" id="83765.SAMN05660284_01697"/>
<comment type="similarity">
    <text evidence="2 7">Belongs to the DedA family.</text>
</comment>
<evidence type="ECO:0000256" key="3">
    <source>
        <dbReference type="ARBA" id="ARBA00022475"/>
    </source>
</evidence>
<evidence type="ECO:0000256" key="1">
    <source>
        <dbReference type="ARBA" id="ARBA00004651"/>
    </source>
</evidence>
<dbReference type="OrthoDB" id="9813426at2"/>
<dbReference type="PANTHER" id="PTHR30353">
    <property type="entry name" value="INNER MEMBRANE PROTEIN DEDA-RELATED"/>
    <property type="match status" value="1"/>
</dbReference>
<evidence type="ECO:0000256" key="7">
    <source>
        <dbReference type="RuleBase" id="RU367016"/>
    </source>
</evidence>
<feature type="transmembrane region" description="Helical" evidence="7">
    <location>
        <begin position="152"/>
        <end position="172"/>
    </location>
</feature>
<reference evidence="10" key="1">
    <citation type="submission" date="2016-10" db="EMBL/GenBank/DDBJ databases">
        <authorList>
            <person name="Varghese N."/>
            <person name="Submissions S."/>
        </authorList>
    </citation>
    <scope>NUCLEOTIDE SEQUENCE [LARGE SCALE GENOMIC DNA]</scope>
    <source>
        <strain evidence="10">DSM 6150</strain>
    </source>
</reference>
<evidence type="ECO:0000256" key="6">
    <source>
        <dbReference type="ARBA" id="ARBA00023136"/>
    </source>
</evidence>
<feature type="domain" description="VTT" evidence="8">
    <location>
        <begin position="47"/>
        <end position="173"/>
    </location>
</feature>
<sequence>MAFNPIDIFLHLDVYLAQMVALYGPWIYAILFAVIFCETGLVVMPFLPGDSLLFVAGAVAATGGMDPYILAGALMAAAILGDSTNYFVGRFIGEKLFSNPHSKIFRRDYLDRTHAFYERHGGKTVTLARFVPIVRTFAPFVAGVGEMPYLRFLAFSVFGTLLWVGGLVTLGYQFGNVEFIKKNLSLVLLLIVALSFLPAAIQFLRARAAKVAA</sequence>
<name>A0A1I4ZSE3_9NEIS</name>
<keyword evidence="4 7" id="KW-0812">Transmembrane</keyword>
<dbReference type="EMBL" id="FOVE01000011">
    <property type="protein sequence ID" value="SFN53171.1"/>
    <property type="molecule type" value="Genomic_DNA"/>
</dbReference>
<dbReference type="AlphaFoldDB" id="A0A1I4ZSE3"/>
<comment type="subcellular location">
    <subcellularLocation>
        <location evidence="1 7">Cell membrane</location>
        <topology evidence="1 7">Multi-pass membrane protein</topology>
    </subcellularLocation>
</comment>
<evidence type="ECO:0000256" key="5">
    <source>
        <dbReference type="ARBA" id="ARBA00022989"/>
    </source>
</evidence>
<keyword evidence="3 7" id="KW-1003">Cell membrane</keyword>
<feature type="transmembrane region" description="Helical" evidence="7">
    <location>
        <begin position="26"/>
        <end position="47"/>
    </location>
</feature>
<dbReference type="GO" id="GO:0005886">
    <property type="term" value="C:plasma membrane"/>
    <property type="evidence" value="ECO:0007669"/>
    <property type="project" value="UniProtKB-SubCell"/>
</dbReference>
<gene>
    <name evidence="9" type="ORF">SAMN05660284_01697</name>
</gene>
<evidence type="ECO:0000256" key="2">
    <source>
        <dbReference type="ARBA" id="ARBA00010792"/>
    </source>
</evidence>
<dbReference type="Proteomes" id="UP000242869">
    <property type="component" value="Unassembled WGS sequence"/>
</dbReference>
<feature type="transmembrane region" description="Helical" evidence="7">
    <location>
        <begin position="184"/>
        <end position="204"/>
    </location>
</feature>
<dbReference type="RefSeq" id="WP_091194464.1">
    <property type="nucleotide sequence ID" value="NZ_FOVE01000011.1"/>
</dbReference>